<feature type="transmembrane region" description="Helical" evidence="2">
    <location>
        <begin position="195"/>
        <end position="220"/>
    </location>
</feature>
<organism evidence="3 4">
    <name type="scientific">Blastococcus carthaginiensis</name>
    <dbReference type="NCBI Taxonomy" id="3050034"/>
    <lineage>
        <taxon>Bacteria</taxon>
        <taxon>Bacillati</taxon>
        <taxon>Actinomycetota</taxon>
        <taxon>Actinomycetes</taxon>
        <taxon>Geodermatophilales</taxon>
        <taxon>Geodermatophilaceae</taxon>
        <taxon>Blastococcus</taxon>
    </lineage>
</organism>
<feature type="compositionally biased region" description="Low complexity" evidence="1">
    <location>
        <begin position="409"/>
        <end position="418"/>
    </location>
</feature>
<comment type="caution">
    <text evidence="3">The sequence shown here is derived from an EMBL/GenBank/DDBJ whole genome shotgun (WGS) entry which is preliminary data.</text>
</comment>
<sequence>MSRPRDWSPLRPADPVGGDAAAIARLARRYADTAAAITTAATALREIHGSATAWDSDAGRAFRQRTVEVAGTIEQAHARYEGTAAALAGYARTLEDVQARADVVLARAQRAEEARDAAWRARERAAAQAEPDPVAERRAHDDAAAATGGIRAAGEELDALEAEWRAAGTTAADAIDDVLGADDLADGFWDDVLDVVAVVTGWAGLLSAALGLAAFFLGTIPGLQPVAAALAGAALVAGAVSLVGNTVLLASGRAELDAVLWDAVGVLTFGAGRAFALAGRAVATGTRGLARPSLVQHLRGSGMTRREATAASGVAASPGAAASALTSRARDPRGWLPTRGEWAEAYRPSGLLRDPGGPPPFLHPAATAAPQVQAGLSRAARADGASLLANAAGTVPAANAFAGSGGPAGSRAPVRADR</sequence>
<feature type="transmembrane region" description="Helical" evidence="2">
    <location>
        <begin position="226"/>
        <end position="250"/>
    </location>
</feature>
<evidence type="ECO:0000256" key="1">
    <source>
        <dbReference type="SAM" id="MobiDB-lite"/>
    </source>
</evidence>
<evidence type="ECO:0000313" key="3">
    <source>
        <dbReference type="EMBL" id="MDP5183495.1"/>
    </source>
</evidence>
<keyword evidence="2" id="KW-0812">Transmembrane</keyword>
<reference evidence="4" key="1">
    <citation type="submission" date="2023-05" db="EMBL/GenBank/DDBJ databases">
        <title>Draft genome of Pseudofrankia sp. BMG5.37.</title>
        <authorList>
            <person name="Gtari M."/>
            <person name="Ghodhbane F."/>
            <person name="Sbissi I."/>
        </authorList>
    </citation>
    <scope>NUCLEOTIDE SEQUENCE [LARGE SCALE GENOMIC DNA]</scope>
    <source>
        <strain evidence="4">BMG 814</strain>
    </source>
</reference>
<keyword evidence="2" id="KW-0472">Membrane</keyword>
<dbReference type="Proteomes" id="UP001233673">
    <property type="component" value="Unassembled WGS sequence"/>
</dbReference>
<accession>A0ABT9ID36</accession>
<keyword evidence="2" id="KW-1133">Transmembrane helix</keyword>
<feature type="region of interest" description="Disordered" evidence="1">
    <location>
        <begin position="397"/>
        <end position="418"/>
    </location>
</feature>
<dbReference type="RefSeq" id="WP_306000120.1">
    <property type="nucleotide sequence ID" value="NZ_JASNFN010000013.1"/>
</dbReference>
<name>A0ABT9ID36_9ACTN</name>
<gene>
    <name evidence="3" type="ORF">QOZ88_12690</name>
</gene>
<proteinExistence type="predicted"/>
<dbReference type="EMBL" id="JASNFN010000013">
    <property type="protein sequence ID" value="MDP5183495.1"/>
    <property type="molecule type" value="Genomic_DNA"/>
</dbReference>
<evidence type="ECO:0000256" key="2">
    <source>
        <dbReference type="SAM" id="Phobius"/>
    </source>
</evidence>
<evidence type="ECO:0000313" key="4">
    <source>
        <dbReference type="Proteomes" id="UP001233673"/>
    </source>
</evidence>
<protein>
    <submittedName>
        <fullName evidence="3">Uncharacterized protein</fullName>
    </submittedName>
</protein>
<keyword evidence="4" id="KW-1185">Reference proteome</keyword>